<protein>
    <submittedName>
        <fullName evidence="2">WG repeat-containing protein</fullName>
    </submittedName>
</protein>
<proteinExistence type="predicted"/>
<name>A0AA96LET6_9BACL</name>
<accession>A0AA96LET6</accession>
<evidence type="ECO:0000313" key="2">
    <source>
        <dbReference type="EMBL" id="WNQ12426.1"/>
    </source>
</evidence>
<evidence type="ECO:0000313" key="3">
    <source>
        <dbReference type="Proteomes" id="UP001305702"/>
    </source>
</evidence>
<organism evidence="2 3">
    <name type="scientific">Paenibacillus aurantius</name>
    <dbReference type="NCBI Taxonomy" id="2918900"/>
    <lineage>
        <taxon>Bacteria</taxon>
        <taxon>Bacillati</taxon>
        <taxon>Bacillota</taxon>
        <taxon>Bacilli</taxon>
        <taxon>Bacillales</taxon>
        <taxon>Paenibacillaceae</taxon>
        <taxon>Paenibacillus</taxon>
    </lineage>
</organism>
<dbReference type="EMBL" id="CP130318">
    <property type="protein sequence ID" value="WNQ12426.1"/>
    <property type="molecule type" value="Genomic_DNA"/>
</dbReference>
<feature type="region of interest" description="Disordered" evidence="1">
    <location>
        <begin position="43"/>
        <end position="84"/>
    </location>
</feature>
<sequence length="408" mass="43013">MNLAKSGGAALLSAALLGMWGCSSDTRQSVGSGASPLVRPAAMSDTVQAAAEPSMQAEGVAGPKAPPAAPAKEGEANGPSAYGGSRPAAYTGDELFEIGTTDSWWGLMNQKGETVAEPKYRLSFPSTDGISLVNPVPGSGLEPAALINAGGKVIASGFDFSGEISEGLVYVKKATKQVFLDYEGQTVLDLGRLPADARVGGFHDGLAKIDSGSEHYYIDRSGKTVLQTSYAQAGDFSEGLAYVPGEGFLDKSGNLAIVQKDYVKAYPFKEGLAKIEYPDRTYSYIDKSGTVLTERRFTRATGFSSGLAGVSEGEGFRYIHPNGENAGTVVWEDGREYSEGLAAVKQGGKWGYIDPKGQLVIEAKYEEAFPFRNGLAVVYTGTDSGQDTLYIDREGKVVRPKLEGSPSS</sequence>
<dbReference type="PANTHER" id="PTHR37841:SF1">
    <property type="entry name" value="DUF3298 DOMAIN-CONTAINING PROTEIN"/>
    <property type="match status" value="1"/>
</dbReference>
<dbReference type="Pfam" id="PF14903">
    <property type="entry name" value="WG_beta_rep"/>
    <property type="match status" value="5"/>
</dbReference>
<dbReference type="KEGG" id="paun:MJA45_05080"/>
<gene>
    <name evidence="2" type="ORF">MJA45_05080</name>
</gene>
<dbReference type="InterPro" id="IPR032774">
    <property type="entry name" value="WG_beta_rep"/>
</dbReference>
<dbReference type="AlphaFoldDB" id="A0AA96LET6"/>
<dbReference type="Proteomes" id="UP001305702">
    <property type="component" value="Chromosome"/>
</dbReference>
<keyword evidence="3" id="KW-1185">Reference proteome</keyword>
<dbReference type="PANTHER" id="PTHR37841">
    <property type="entry name" value="GLR2918 PROTEIN"/>
    <property type="match status" value="1"/>
</dbReference>
<dbReference type="SUPFAM" id="SSF69360">
    <property type="entry name" value="Cell wall binding repeat"/>
    <property type="match status" value="1"/>
</dbReference>
<reference evidence="2 3" key="1">
    <citation type="submission" date="2022-02" db="EMBL/GenBank/DDBJ databases">
        <title>Paenibacillus sp. MBLB1776 Whole Genome Shotgun Sequencing.</title>
        <authorList>
            <person name="Hwang C.Y."/>
            <person name="Cho E.-S."/>
            <person name="Seo M.-J."/>
        </authorList>
    </citation>
    <scope>NUCLEOTIDE SEQUENCE [LARGE SCALE GENOMIC DNA]</scope>
    <source>
        <strain evidence="2 3">MBLB1776</strain>
    </source>
</reference>
<evidence type="ECO:0000256" key="1">
    <source>
        <dbReference type="SAM" id="MobiDB-lite"/>
    </source>
</evidence>
<dbReference type="RefSeq" id="WP_315606203.1">
    <property type="nucleotide sequence ID" value="NZ_CP130318.1"/>
</dbReference>